<evidence type="ECO:0000313" key="2">
    <source>
        <dbReference type="Proteomes" id="UP001060085"/>
    </source>
</evidence>
<sequence length="153" mass="17040">MEKELGSILEELSISLSLIPSLIGSMFDPFCHDLGVMNNASIESIVVGFGLDDTKNQFEDFEGQTKTITEQMQNHNRKAKTKPTGNSRLPAYHPRYSRTQDLGMESKSVAKAGEGFANLNSKLHEWVDLNLGGNTSGWHLEWVVTWRGGLETK</sequence>
<organism evidence="1 2">
    <name type="scientific">Catharanthus roseus</name>
    <name type="common">Madagascar periwinkle</name>
    <name type="synonym">Vinca rosea</name>
    <dbReference type="NCBI Taxonomy" id="4058"/>
    <lineage>
        <taxon>Eukaryota</taxon>
        <taxon>Viridiplantae</taxon>
        <taxon>Streptophyta</taxon>
        <taxon>Embryophyta</taxon>
        <taxon>Tracheophyta</taxon>
        <taxon>Spermatophyta</taxon>
        <taxon>Magnoliopsida</taxon>
        <taxon>eudicotyledons</taxon>
        <taxon>Gunneridae</taxon>
        <taxon>Pentapetalae</taxon>
        <taxon>asterids</taxon>
        <taxon>lamiids</taxon>
        <taxon>Gentianales</taxon>
        <taxon>Apocynaceae</taxon>
        <taxon>Rauvolfioideae</taxon>
        <taxon>Vinceae</taxon>
        <taxon>Catharanthinae</taxon>
        <taxon>Catharanthus</taxon>
    </lineage>
</organism>
<evidence type="ECO:0000313" key="1">
    <source>
        <dbReference type="EMBL" id="KAI5672792.1"/>
    </source>
</evidence>
<name>A0ACC0BJL5_CATRO</name>
<dbReference type="EMBL" id="CM044703">
    <property type="protein sequence ID" value="KAI5672792.1"/>
    <property type="molecule type" value="Genomic_DNA"/>
</dbReference>
<gene>
    <name evidence="1" type="ORF">M9H77_13156</name>
</gene>
<keyword evidence="2" id="KW-1185">Reference proteome</keyword>
<accession>A0ACC0BJL5</accession>
<dbReference type="Proteomes" id="UP001060085">
    <property type="component" value="Linkage Group LG03"/>
</dbReference>
<reference evidence="2" key="1">
    <citation type="journal article" date="2023" name="Nat. Plants">
        <title>Single-cell RNA sequencing provides a high-resolution roadmap for understanding the multicellular compartmentation of specialized metabolism.</title>
        <authorList>
            <person name="Sun S."/>
            <person name="Shen X."/>
            <person name="Li Y."/>
            <person name="Li Y."/>
            <person name="Wang S."/>
            <person name="Li R."/>
            <person name="Zhang H."/>
            <person name="Shen G."/>
            <person name="Guo B."/>
            <person name="Wei J."/>
            <person name="Xu J."/>
            <person name="St-Pierre B."/>
            <person name="Chen S."/>
            <person name="Sun C."/>
        </authorList>
    </citation>
    <scope>NUCLEOTIDE SEQUENCE [LARGE SCALE GENOMIC DNA]</scope>
</reference>
<comment type="caution">
    <text evidence="1">The sequence shown here is derived from an EMBL/GenBank/DDBJ whole genome shotgun (WGS) entry which is preliminary data.</text>
</comment>
<protein>
    <submittedName>
        <fullName evidence="1">Uncharacterized protein</fullName>
    </submittedName>
</protein>
<proteinExistence type="predicted"/>